<keyword evidence="7" id="KW-1185">Reference proteome</keyword>
<dbReference type="SUPFAM" id="SSF144232">
    <property type="entry name" value="HIT/MYND zinc finger-like"/>
    <property type="match status" value="1"/>
</dbReference>
<dbReference type="AlphaFoldDB" id="A0A8K0UJ61"/>
<keyword evidence="2 4" id="KW-0863">Zinc-finger</keyword>
<dbReference type="InterPro" id="IPR002893">
    <property type="entry name" value="Znf_MYND"/>
</dbReference>
<organism evidence="6 7">
    <name type="scientific">Cristinia sonorae</name>
    <dbReference type="NCBI Taxonomy" id="1940300"/>
    <lineage>
        <taxon>Eukaryota</taxon>
        <taxon>Fungi</taxon>
        <taxon>Dikarya</taxon>
        <taxon>Basidiomycota</taxon>
        <taxon>Agaricomycotina</taxon>
        <taxon>Agaricomycetes</taxon>
        <taxon>Agaricomycetidae</taxon>
        <taxon>Agaricales</taxon>
        <taxon>Pleurotineae</taxon>
        <taxon>Stephanosporaceae</taxon>
        <taxon>Cristinia</taxon>
    </lineage>
</organism>
<protein>
    <recommendedName>
        <fullName evidence="5">MYND-type domain-containing protein</fullName>
    </recommendedName>
</protein>
<name>A0A8K0UJ61_9AGAR</name>
<gene>
    <name evidence="6" type="ORF">BXZ70DRAFT_359981</name>
</gene>
<evidence type="ECO:0000256" key="2">
    <source>
        <dbReference type="ARBA" id="ARBA00022771"/>
    </source>
</evidence>
<feature type="domain" description="MYND-type" evidence="5">
    <location>
        <begin position="1"/>
        <end position="32"/>
    </location>
</feature>
<reference evidence="6" key="1">
    <citation type="journal article" date="2021" name="New Phytol.">
        <title>Evolutionary innovations through gain and loss of genes in the ectomycorrhizal Boletales.</title>
        <authorList>
            <person name="Wu G."/>
            <person name="Miyauchi S."/>
            <person name="Morin E."/>
            <person name="Kuo A."/>
            <person name="Drula E."/>
            <person name="Varga T."/>
            <person name="Kohler A."/>
            <person name="Feng B."/>
            <person name="Cao Y."/>
            <person name="Lipzen A."/>
            <person name="Daum C."/>
            <person name="Hundley H."/>
            <person name="Pangilinan J."/>
            <person name="Johnson J."/>
            <person name="Barry K."/>
            <person name="LaButti K."/>
            <person name="Ng V."/>
            <person name="Ahrendt S."/>
            <person name="Min B."/>
            <person name="Choi I.G."/>
            <person name="Park H."/>
            <person name="Plett J.M."/>
            <person name="Magnuson J."/>
            <person name="Spatafora J.W."/>
            <person name="Nagy L.G."/>
            <person name="Henrissat B."/>
            <person name="Grigoriev I.V."/>
            <person name="Yang Z.L."/>
            <person name="Xu J."/>
            <person name="Martin F.M."/>
        </authorList>
    </citation>
    <scope>NUCLEOTIDE SEQUENCE</scope>
    <source>
        <strain evidence="6">KKN 215</strain>
    </source>
</reference>
<dbReference type="PROSITE" id="PS50865">
    <property type="entry name" value="ZF_MYND_2"/>
    <property type="match status" value="1"/>
</dbReference>
<evidence type="ECO:0000256" key="1">
    <source>
        <dbReference type="ARBA" id="ARBA00022723"/>
    </source>
</evidence>
<dbReference type="Pfam" id="PF01753">
    <property type="entry name" value="zf-MYND"/>
    <property type="match status" value="1"/>
</dbReference>
<accession>A0A8K0UJ61</accession>
<dbReference type="OrthoDB" id="341421at2759"/>
<evidence type="ECO:0000313" key="6">
    <source>
        <dbReference type="EMBL" id="KAH8094479.1"/>
    </source>
</evidence>
<sequence length="223" mass="25817">MRKLSVCNACKIACYCSKDCQRTDWQKHKSMCRQQTACREMLKSFANSPAGLLGRLFLPDGISAYEYYERLDRWVEFHKLVLSECAIFGLELHRDVSNCQRQVMYVGVRPRVRDEHKDKHGKFFSFVAAYPIDISEALERYPPSCPTSLAYLKKRQDDSLKDGKGNVAGMIVEVFDGPSNLIPLTSLREEMLKDRQYPGVKWRECLMFHIDSGLKLTPKTMRF</sequence>
<evidence type="ECO:0000256" key="3">
    <source>
        <dbReference type="ARBA" id="ARBA00022833"/>
    </source>
</evidence>
<keyword evidence="1" id="KW-0479">Metal-binding</keyword>
<proteinExistence type="predicted"/>
<dbReference type="EMBL" id="JAEVFJ010000026">
    <property type="protein sequence ID" value="KAH8094479.1"/>
    <property type="molecule type" value="Genomic_DNA"/>
</dbReference>
<comment type="caution">
    <text evidence="6">The sequence shown here is derived from an EMBL/GenBank/DDBJ whole genome shotgun (WGS) entry which is preliminary data.</text>
</comment>
<dbReference type="GO" id="GO:0008270">
    <property type="term" value="F:zinc ion binding"/>
    <property type="evidence" value="ECO:0007669"/>
    <property type="project" value="UniProtKB-KW"/>
</dbReference>
<dbReference type="Proteomes" id="UP000813824">
    <property type="component" value="Unassembled WGS sequence"/>
</dbReference>
<evidence type="ECO:0000256" key="4">
    <source>
        <dbReference type="PROSITE-ProRule" id="PRU00134"/>
    </source>
</evidence>
<evidence type="ECO:0000259" key="5">
    <source>
        <dbReference type="PROSITE" id="PS50865"/>
    </source>
</evidence>
<keyword evidence="3" id="KW-0862">Zinc</keyword>
<dbReference type="Gene3D" id="6.10.140.2220">
    <property type="match status" value="1"/>
</dbReference>
<evidence type="ECO:0000313" key="7">
    <source>
        <dbReference type="Proteomes" id="UP000813824"/>
    </source>
</evidence>